<comment type="caution">
    <text evidence="3">The sequence shown here is derived from an EMBL/GenBank/DDBJ whole genome shotgun (WGS) entry which is preliminary data.</text>
</comment>
<name>A0A3R8YK31_9BURK</name>
<dbReference type="Pfam" id="PF16074">
    <property type="entry name" value="PilW"/>
    <property type="match status" value="1"/>
</dbReference>
<feature type="region of interest" description="Disordered" evidence="1">
    <location>
        <begin position="1"/>
        <end position="22"/>
    </location>
</feature>
<dbReference type="AlphaFoldDB" id="A0A3R8YK31"/>
<organism evidence="3 4">
    <name type="scientific">Aquabacterium soli</name>
    <dbReference type="NCBI Taxonomy" id="2493092"/>
    <lineage>
        <taxon>Bacteria</taxon>
        <taxon>Pseudomonadati</taxon>
        <taxon>Pseudomonadota</taxon>
        <taxon>Betaproteobacteria</taxon>
        <taxon>Burkholderiales</taxon>
        <taxon>Aquabacterium</taxon>
    </lineage>
</organism>
<evidence type="ECO:0000256" key="2">
    <source>
        <dbReference type="SAM" id="Phobius"/>
    </source>
</evidence>
<keyword evidence="4" id="KW-1185">Reference proteome</keyword>
<proteinExistence type="predicted"/>
<accession>A0A3R8YK31</accession>
<reference evidence="3 4" key="1">
    <citation type="submission" date="2018-12" db="EMBL/GenBank/DDBJ databases">
        <title>The whole draft genome of Aquabacterium sp. SJQ9.</title>
        <authorList>
            <person name="Sun L."/>
            <person name="Gao X."/>
            <person name="Chen W."/>
            <person name="Huang K."/>
        </authorList>
    </citation>
    <scope>NUCLEOTIDE SEQUENCE [LARGE SCALE GENOMIC DNA]</scope>
    <source>
        <strain evidence="3 4">SJQ9</strain>
    </source>
</reference>
<dbReference type="Proteomes" id="UP000269265">
    <property type="component" value="Unassembled WGS sequence"/>
</dbReference>
<sequence>MPADQSHAMSLPLPSPMTTAPRAQRGRSLMELMIALVIGVIILGSIMLMTTNTNTGGQQSSTQGRMSEDAQLVLAILGPQIRMAGYSGVVNDRTDGVAYKRFMGPAIRGCDNGFANLQTAAWRGDAAQRHSDLLTCAAGDGAAISILYEADALNTVPNAAGNPTDCLGRQVNQVPSSLQAQAPSAAAANVTVVENRFFLQRQGATFDLLCVGNGVNAGGAFTRSEPLISNIEQLQVLYGVSNATVPTQSATGFNQYGNQVVGYLTAAQIDQQFTAATDPDNDRWMRVVNVKLCVTVRSEKPEASEPIAYVNCAGQVITPNDRFLRRTAQGTFALRNRSGIL</sequence>
<keyword evidence="2" id="KW-1133">Transmembrane helix</keyword>
<evidence type="ECO:0000256" key="1">
    <source>
        <dbReference type="SAM" id="MobiDB-lite"/>
    </source>
</evidence>
<keyword evidence="2" id="KW-0812">Transmembrane</keyword>
<dbReference type="InterPro" id="IPR032092">
    <property type="entry name" value="PilW"/>
</dbReference>
<gene>
    <name evidence="3" type="ORF">EIP75_21255</name>
</gene>
<feature type="transmembrane region" description="Helical" evidence="2">
    <location>
        <begin position="32"/>
        <end position="50"/>
    </location>
</feature>
<evidence type="ECO:0000313" key="3">
    <source>
        <dbReference type="EMBL" id="RRS02298.1"/>
    </source>
</evidence>
<keyword evidence="2" id="KW-0472">Membrane</keyword>
<evidence type="ECO:0000313" key="4">
    <source>
        <dbReference type="Proteomes" id="UP000269265"/>
    </source>
</evidence>
<dbReference type="EMBL" id="RSED01000025">
    <property type="protein sequence ID" value="RRS02298.1"/>
    <property type="molecule type" value="Genomic_DNA"/>
</dbReference>
<dbReference type="GO" id="GO:0043683">
    <property type="term" value="P:type IV pilus assembly"/>
    <property type="evidence" value="ECO:0007669"/>
    <property type="project" value="InterPro"/>
</dbReference>
<protein>
    <recommendedName>
        <fullName evidence="5">Prepilin-type N-terminal cleavage/methylation domain-containing protein</fullName>
    </recommendedName>
</protein>
<evidence type="ECO:0008006" key="5">
    <source>
        <dbReference type="Google" id="ProtNLM"/>
    </source>
</evidence>